<evidence type="ECO:0000256" key="5">
    <source>
        <dbReference type="ARBA" id="ARBA00023152"/>
    </source>
</evidence>
<reference evidence="8 9" key="1">
    <citation type="submission" date="2015-02" db="EMBL/GenBank/DDBJ databases">
        <title>Improved understanding of the partial-nitritation anammox process through 23 genomes representing the majority of the microbial community.</title>
        <authorList>
            <person name="Speth D.R."/>
            <person name="In T Zandt M."/>
            <person name="Guerrero Cruz S."/>
            <person name="Jetten M.S."/>
            <person name="Dutilh B.E."/>
        </authorList>
    </citation>
    <scope>NUCLEOTIDE SEQUENCE [LARGE SCALE GENOMIC DNA]</scope>
    <source>
        <strain evidence="8">OLB20</strain>
    </source>
</reference>
<dbReference type="SUPFAM" id="SSF51182">
    <property type="entry name" value="RmlC-like cupins"/>
    <property type="match status" value="1"/>
</dbReference>
<name>A0A136LZ55_9BACT</name>
<dbReference type="InterPro" id="IPR014710">
    <property type="entry name" value="RmlC-like_jellyroll"/>
</dbReference>
<keyword evidence="8" id="KW-0413">Isomerase</keyword>
<accession>A0A136LZ55</accession>
<dbReference type="Pfam" id="PF06560">
    <property type="entry name" value="GPI"/>
    <property type="match status" value="1"/>
</dbReference>
<evidence type="ECO:0000313" key="8">
    <source>
        <dbReference type="EMBL" id="KXK26938.1"/>
    </source>
</evidence>
<dbReference type="Proteomes" id="UP000070457">
    <property type="component" value="Unassembled WGS sequence"/>
</dbReference>
<evidence type="ECO:0000256" key="3">
    <source>
        <dbReference type="ARBA" id="ARBA00011952"/>
    </source>
</evidence>
<dbReference type="InterPro" id="IPR011051">
    <property type="entry name" value="RmlC_Cupin_sf"/>
</dbReference>
<protein>
    <recommendedName>
        <fullName evidence="3">glucose-6-phosphate isomerase</fullName>
        <ecNumber evidence="3">5.3.1.9</ecNumber>
    </recommendedName>
</protein>
<evidence type="ECO:0000259" key="7">
    <source>
        <dbReference type="Pfam" id="PF06560"/>
    </source>
</evidence>
<dbReference type="InterPro" id="IPR010551">
    <property type="entry name" value="G6P_isomerase_prok"/>
</dbReference>
<evidence type="ECO:0000256" key="6">
    <source>
        <dbReference type="ARBA" id="ARBA00029321"/>
    </source>
</evidence>
<comment type="caution">
    <text evidence="8">The sequence shown here is derived from an EMBL/GenBank/DDBJ whole genome shotgun (WGS) entry which is preliminary data.</text>
</comment>
<evidence type="ECO:0000256" key="2">
    <source>
        <dbReference type="ARBA" id="ARBA00006542"/>
    </source>
</evidence>
<dbReference type="AlphaFoldDB" id="A0A136LZ55"/>
<proteinExistence type="inferred from homology"/>
<dbReference type="EMBL" id="JYNZ01000003">
    <property type="protein sequence ID" value="KXK26938.1"/>
    <property type="molecule type" value="Genomic_DNA"/>
</dbReference>
<keyword evidence="5" id="KW-0324">Glycolysis</keyword>
<dbReference type="STRING" id="1617426.TR69_WS6001000962"/>
<dbReference type="GO" id="GO:0006096">
    <property type="term" value="P:glycolytic process"/>
    <property type="evidence" value="ECO:0007669"/>
    <property type="project" value="UniProtKB-UniPathway"/>
</dbReference>
<dbReference type="GO" id="GO:0006094">
    <property type="term" value="P:gluconeogenesis"/>
    <property type="evidence" value="ECO:0007669"/>
    <property type="project" value="UniProtKB-KW"/>
</dbReference>
<keyword evidence="4" id="KW-0312">Gluconeogenesis</keyword>
<dbReference type="Gene3D" id="2.60.120.10">
    <property type="entry name" value="Jelly Rolls"/>
    <property type="match status" value="1"/>
</dbReference>
<comment type="pathway">
    <text evidence="1">Carbohydrate degradation; glycolysis; D-glyceraldehyde 3-phosphate and glycerone phosphate from D-glucose: step 2/4.</text>
</comment>
<sequence length="259" mass="30026">MVSLQDSCCLDIAFNPDNNSLIFSDTVTPTQARKVMLQSLVPALLNKQLSYPKQVYEEYIQVFHSSDSDLRQKGIYFDLICLPAGLLGVEFIKSHIYYAPKTADNKLATLIEVHLGTVTVIMQKNLPKDEFEIHTQVEEGLIVKLKRGDKLAIPPGYFYTFINTEETPVVFVRMHRGNDRVDYNLIKRERGLAYYCIRKNARQEIVLNPIYRNIPKIRRIKPETTLKDFSIDLRKSLYTQLREDTSRFEQMLQEITVSN</sequence>
<organism evidence="8 9">
    <name type="scientific">candidate division WS6 bacterium OLB20</name>
    <dbReference type="NCBI Taxonomy" id="1617426"/>
    <lineage>
        <taxon>Bacteria</taxon>
        <taxon>Candidatus Dojkabacteria</taxon>
    </lineage>
</organism>
<dbReference type="GO" id="GO:0005737">
    <property type="term" value="C:cytoplasm"/>
    <property type="evidence" value="ECO:0007669"/>
    <property type="project" value="InterPro"/>
</dbReference>
<comment type="similarity">
    <text evidence="2">Belongs to the archaeal-type GPI family.</text>
</comment>
<comment type="catalytic activity">
    <reaction evidence="6">
        <text>alpha-D-glucose 6-phosphate = beta-D-fructose 6-phosphate</text>
        <dbReference type="Rhea" id="RHEA:11816"/>
        <dbReference type="ChEBI" id="CHEBI:57634"/>
        <dbReference type="ChEBI" id="CHEBI:58225"/>
        <dbReference type="EC" id="5.3.1.9"/>
    </reaction>
</comment>
<dbReference type="UniPathway" id="UPA00109">
    <property type="reaction ID" value="UER00181"/>
</dbReference>
<gene>
    <name evidence="8" type="ORF">TR69_WS6001000962</name>
</gene>
<feature type="domain" description="Glucose-6-phosphate isomerase prokaryote" evidence="7">
    <location>
        <begin position="56"/>
        <end position="201"/>
    </location>
</feature>
<evidence type="ECO:0000256" key="4">
    <source>
        <dbReference type="ARBA" id="ARBA00022432"/>
    </source>
</evidence>
<dbReference type="EC" id="5.3.1.9" evidence="3"/>
<dbReference type="GO" id="GO:0004347">
    <property type="term" value="F:glucose-6-phosphate isomerase activity"/>
    <property type="evidence" value="ECO:0007669"/>
    <property type="project" value="UniProtKB-EC"/>
</dbReference>
<evidence type="ECO:0000313" key="9">
    <source>
        <dbReference type="Proteomes" id="UP000070457"/>
    </source>
</evidence>
<evidence type="ECO:0000256" key="1">
    <source>
        <dbReference type="ARBA" id="ARBA00004926"/>
    </source>
</evidence>